<organism evidence="1 2">
    <name type="scientific">Lindgomyces ingoldianus</name>
    <dbReference type="NCBI Taxonomy" id="673940"/>
    <lineage>
        <taxon>Eukaryota</taxon>
        <taxon>Fungi</taxon>
        <taxon>Dikarya</taxon>
        <taxon>Ascomycota</taxon>
        <taxon>Pezizomycotina</taxon>
        <taxon>Dothideomycetes</taxon>
        <taxon>Pleosporomycetidae</taxon>
        <taxon>Pleosporales</taxon>
        <taxon>Lindgomycetaceae</taxon>
        <taxon>Lindgomyces</taxon>
    </lineage>
</organism>
<dbReference type="Proteomes" id="UP000799755">
    <property type="component" value="Unassembled WGS sequence"/>
</dbReference>
<proteinExistence type="predicted"/>
<comment type="caution">
    <text evidence="1">The sequence shown here is derived from an EMBL/GenBank/DDBJ whole genome shotgun (WGS) entry which is preliminary data.</text>
</comment>
<accession>A0ACB6QSL6</accession>
<protein>
    <submittedName>
        <fullName evidence="1">Uncharacterized protein</fullName>
    </submittedName>
</protein>
<name>A0ACB6QSL6_9PLEO</name>
<evidence type="ECO:0000313" key="2">
    <source>
        <dbReference type="Proteomes" id="UP000799755"/>
    </source>
</evidence>
<keyword evidence="2" id="KW-1185">Reference proteome</keyword>
<gene>
    <name evidence="1" type="ORF">BDR25DRAFT_304629</name>
</gene>
<sequence>MAPPKKFPVRGSQRRNAEQDYQPVRGTRSGRGNKSASAKGESNHTPKASPSITRKSTRRSSSNVSTYESINVPNSPRPDIEEIFAHYAKPVLKVFNIPQDFLINLPVKTIAPTRASGRPARAPAPLYMRGVMDSAESSESSEPSESSEEEEEEEEEDVKPPPKSRPVTITTGRGRGGRGRGGRGGRGSRGGRGRGGGRGASSAVPREISPKKVRPTRHAAPAFPLMEEDEEDSSNHETLLDARDSDHDDEALREDVTMADANDSDQEEEPGRRQAMPVESTTPPGSPPPHVLSGLQLTTALNKAISQGSLPVPKISLPRGSSTQTPQGRDAASTPAEAAVPALLDPEDDVLSDSDLLGPWVEDYEPPNESECDDKADYLLKTQFKPMTNVQDIIASLTKYPVSQRSTASLYAMAENTFKILKAWQDEYLMLDARTAPHAHPPKKPAQGGRIPLDPLVYEDMKEADLYGYAYDPKKGPGNQDPFAQRPGAEKVGGRELRQRRARDMLGSAAPSEDEEEEEEDNEGRPSKRIRRAAKKFDLSEEGTGANTPKRHSGWGGARKKGVSRFNQAAAASETPEPEGRGRRGARAASALLPQRIQEMREESGFTSSADEGSSPDAQANDVRRFNELYRKRGRPAGSKNHGRRSDYGIKKGPRKKNNLLAPSEAKPAVLQSLSEGQNQFSLESGSRVPSQQSMVGGLDGTSDPPPRMHAVPVATVFQATPQPTIESAPATSLGKSEQRAAPDKYMNATPLSQYGNSYAGESSATPTTGTKRKPRVKSEKRSQSMTIWWAERKARQRELEARENANKTEATATPKSSAMSRKSSKAASSDRRREHPFAKTDDAENSILPSSMVGVPQMLDMSSPFLHSPNAAYAPAPTLPPPSSQTHAGPKPMLLQSSPLAAPPSSTMPQSQPPTQTPTQTPNQAQPQGSRSAMPPLAPAPMPLQPQQQTYPSPYGPRTIPRPKSSGPPPLAPAPTQAHLSPYPLIAQGQGGMQGVVQGPVSGRKVGE</sequence>
<dbReference type="EMBL" id="MU003513">
    <property type="protein sequence ID" value="KAF2469100.1"/>
    <property type="molecule type" value="Genomic_DNA"/>
</dbReference>
<reference evidence="1" key="1">
    <citation type="journal article" date="2020" name="Stud. Mycol.">
        <title>101 Dothideomycetes genomes: a test case for predicting lifestyles and emergence of pathogens.</title>
        <authorList>
            <person name="Haridas S."/>
            <person name="Albert R."/>
            <person name="Binder M."/>
            <person name="Bloem J."/>
            <person name="Labutti K."/>
            <person name="Salamov A."/>
            <person name="Andreopoulos B."/>
            <person name="Baker S."/>
            <person name="Barry K."/>
            <person name="Bills G."/>
            <person name="Bluhm B."/>
            <person name="Cannon C."/>
            <person name="Castanera R."/>
            <person name="Culley D."/>
            <person name="Daum C."/>
            <person name="Ezra D."/>
            <person name="Gonzalez J."/>
            <person name="Henrissat B."/>
            <person name="Kuo A."/>
            <person name="Liang C."/>
            <person name="Lipzen A."/>
            <person name="Lutzoni F."/>
            <person name="Magnuson J."/>
            <person name="Mondo S."/>
            <person name="Nolan M."/>
            <person name="Ohm R."/>
            <person name="Pangilinan J."/>
            <person name="Park H.-J."/>
            <person name="Ramirez L."/>
            <person name="Alfaro M."/>
            <person name="Sun H."/>
            <person name="Tritt A."/>
            <person name="Yoshinaga Y."/>
            <person name="Zwiers L.-H."/>
            <person name="Turgeon B."/>
            <person name="Goodwin S."/>
            <person name="Spatafora J."/>
            <person name="Crous P."/>
            <person name="Grigoriev I."/>
        </authorList>
    </citation>
    <scope>NUCLEOTIDE SEQUENCE</scope>
    <source>
        <strain evidence="1">ATCC 200398</strain>
    </source>
</reference>
<evidence type="ECO:0000313" key="1">
    <source>
        <dbReference type="EMBL" id="KAF2469100.1"/>
    </source>
</evidence>